<dbReference type="EMBL" id="PSQE01000004">
    <property type="protein sequence ID" value="RHN64536.1"/>
    <property type="molecule type" value="Genomic_DNA"/>
</dbReference>
<evidence type="ECO:0000313" key="2">
    <source>
        <dbReference type="EMBL" id="AES92163.1"/>
    </source>
</evidence>
<dbReference type="KEGG" id="mtr:11428331"/>
<reference evidence="2 6" key="3">
    <citation type="journal article" date="2014" name="BMC Genomics">
        <title>An improved genome release (version Mt4.0) for the model legume Medicago truncatula.</title>
        <authorList>
            <person name="Tang H."/>
            <person name="Krishnakumar V."/>
            <person name="Bidwell S."/>
            <person name="Rosen B."/>
            <person name="Chan A."/>
            <person name="Zhou S."/>
            <person name="Gentzbittel L."/>
            <person name="Childs K.L."/>
            <person name="Yandell M."/>
            <person name="Gundlach H."/>
            <person name="Mayer K.F."/>
            <person name="Schwartz D.C."/>
            <person name="Town C.D."/>
        </authorList>
    </citation>
    <scope>GENOME REANNOTATION</scope>
    <source>
        <strain evidence="5 6">cv. Jemalong A17</strain>
    </source>
</reference>
<keyword evidence="6" id="KW-1185">Reference proteome</keyword>
<proteinExistence type="evidence at transcript level"/>
<evidence type="ECO:0000256" key="1">
    <source>
        <dbReference type="SAM" id="Phobius"/>
    </source>
</evidence>
<dbReference type="Proteomes" id="UP000265566">
    <property type="component" value="Chromosome 4"/>
</dbReference>
<reference evidence="5" key="4">
    <citation type="submission" date="2015-04" db="UniProtKB">
        <authorList>
            <consortium name="EnsemblPlants"/>
        </authorList>
    </citation>
    <scope>IDENTIFICATION</scope>
    <source>
        <strain evidence="5">cv. Jemalong A17</strain>
    </source>
</reference>
<keyword evidence="1" id="KW-1133">Transmembrane helix</keyword>
<dbReference type="eggNOG" id="ENOG502S7IT">
    <property type="taxonomic scope" value="Eukaryota"/>
</dbReference>
<dbReference type="Gramene" id="rna27359">
    <property type="protein sequence ID" value="RHN64536.1"/>
    <property type="gene ID" value="gene27359"/>
</dbReference>
<protein>
    <submittedName>
        <fullName evidence="2">Transmembrane protein, putative</fullName>
    </submittedName>
</protein>
<dbReference type="EnsemblPlants" id="AES92163">
    <property type="protein sequence ID" value="AES92163"/>
    <property type="gene ID" value="MTR_4g124850"/>
</dbReference>
<dbReference type="OrthoDB" id="1921606at2759"/>
<reference evidence="4" key="5">
    <citation type="journal article" date="2018" name="Nat. Plants">
        <title>Whole-genome landscape of Medicago truncatula symbiotic genes.</title>
        <authorList>
            <person name="Pecrix Y."/>
            <person name="Gamas P."/>
            <person name="Carrere S."/>
        </authorList>
    </citation>
    <scope>NUCLEOTIDE SEQUENCE</scope>
    <source>
        <tissue evidence="4">Leaves</tissue>
    </source>
</reference>
<accession>G7JS65</accession>
<evidence type="ECO:0000313" key="5">
    <source>
        <dbReference type="EnsemblPlants" id="AES92163"/>
    </source>
</evidence>
<evidence type="ECO:0000313" key="3">
    <source>
        <dbReference type="EMBL" id="AFK44829.1"/>
    </source>
</evidence>
<organism evidence="2 6">
    <name type="scientific">Medicago truncatula</name>
    <name type="common">Barrel medic</name>
    <name type="synonym">Medicago tribuloides</name>
    <dbReference type="NCBI Taxonomy" id="3880"/>
    <lineage>
        <taxon>Eukaryota</taxon>
        <taxon>Viridiplantae</taxon>
        <taxon>Streptophyta</taxon>
        <taxon>Embryophyta</taxon>
        <taxon>Tracheophyta</taxon>
        <taxon>Spermatophyta</taxon>
        <taxon>Magnoliopsida</taxon>
        <taxon>eudicotyledons</taxon>
        <taxon>Gunneridae</taxon>
        <taxon>Pentapetalae</taxon>
        <taxon>rosids</taxon>
        <taxon>fabids</taxon>
        <taxon>Fabales</taxon>
        <taxon>Fabaceae</taxon>
        <taxon>Papilionoideae</taxon>
        <taxon>50 kb inversion clade</taxon>
        <taxon>NPAAA clade</taxon>
        <taxon>Hologalegina</taxon>
        <taxon>IRL clade</taxon>
        <taxon>Trifolieae</taxon>
        <taxon>Medicago</taxon>
    </lineage>
</organism>
<keyword evidence="1 2" id="KW-0812">Transmembrane</keyword>
<dbReference type="PaxDb" id="3880-AES92163"/>
<reference evidence="2 6" key="1">
    <citation type="journal article" date="2011" name="Nature">
        <title>The Medicago genome provides insight into the evolution of rhizobial symbioses.</title>
        <authorList>
            <person name="Young N.D."/>
            <person name="Debelle F."/>
            <person name="Oldroyd G.E."/>
            <person name="Geurts R."/>
            <person name="Cannon S.B."/>
            <person name="Udvardi M.K."/>
            <person name="Benedito V.A."/>
            <person name="Mayer K.F."/>
            <person name="Gouzy J."/>
            <person name="Schoof H."/>
            <person name="Van de Peer Y."/>
            <person name="Proost S."/>
            <person name="Cook D.R."/>
            <person name="Meyers B.C."/>
            <person name="Spannagl M."/>
            <person name="Cheung F."/>
            <person name="De Mita S."/>
            <person name="Krishnakumar V."/>
            <person name="Gundlach H."/>
            <person name="Zhou S."/>
            <person name="Mudge J."/>
            <person name="Bharti A.K."/>
            <person name="Murray J.D."/>
            <person name="Naoumkina M.A."/>
            <person name="Rosen B."/>
            <person name="Silverstein K.A."/>
            <person name="Tang H."/>
            <person name="Rombauts S."/>
            <person name="Zhao P.X."/>
            <person name="Zhou P."/>
            <person name="Barbe V."/>
            <person name="Bardou P."/>
            <person name="Bechner M."/>
            <person name="Bellec A."/>
            <person name="Berger A."/>
            <person name="Berges H."/>
            <person name="Bidwell S."/>
            <person name="Bisseling T."/>
            <person name="Choisne N."/>
            <person name="Couloux A."/>
            <person name="Denny R."/>
            <person name="Deshpande S."/>
            <person name="Dai X."/>
            <person name="Doyle J.J."/>
            <person name="Dudez A.M."/>
            <person name="Farmer A.D."/>
            <person name="Fouteau S."/>
            <person name="Franken C."/>
            <person name="Gibelin C."/>
            <person name="Gish J."/>
            <person name="Goldstein S."/>
            <person name="Gonzalez A.J."/>
            <person name="Green P.J."/>
            <person name="Hallab A."/>
            <person name="Hartog M."/>
            <person name="Hua A."/>
            <person name="Humphray S.J."/>
            <person name="Jeong D.H."/>
            <person name="Jing Y."/>
            <person name="Jocker A."/>
            <person name="Kenton S.M."/>
            <person name="Kim D.J."/>
            <person name="Klee K."/>
            <person name="Lai H."/>
            <person name="Lang C."/>
            <person name="Lin S."/>
            <person name="Macmil S.L."/>
            <person name="Magdelenat G."/>
            <person name="Matthews L."/>
            <person name="McCorrison J."/>
            <person name="Monaghan E.L."/>
            <person name="Mun J.H."/>
            <person name="Najar F.Z."/>
            <person name="Nicholson C."/>
            <person name="Noirot C."/>
            <person name="O'Bleness M."/>
            <person name="Paule C.R."/>
            <person name="Poulain J."/>
            <person name="Prion F."/>
            <person name="Qin B."/>
            <person name="Qu C."/>
            <person name="Retzel E.F."/>
            <person name="Riddle C."/>
            <person name="Sallet E."/>
            <person name="Samain S."/>
            <person name="Samson N."/>
            <person name="Sanders I."/>
            <person name="Saurat O."/>
            <person name="Scarpelli C."/>
            <person name="Schiex T."/>
            <person name="Segurens B."/>
            <person name="Severin A.J."/>
            <person name="Sherrier D.J."/>
            <person name="Shi R."/>
            <person name="Sims S."/>
            <person name="Singer S.R."/>
            <person name="Sinharoy S."/>
            <person name="Sterck L."/>
            <person name="Viollet A."/>
            <person name="Wang B.B."/>
            <person name="Wang K."/>
            <person name="Wang M."/>
            <person name="Wang X."/>
            <person name="Warfsmann J."/>
            <person name="Weissenbach J."/>
            <person name="White D.D."/>
            <person name="White J.D."/>
            <person name="Wiley G.B."/>
            <person name="Wincker P."/>
            <person name="Xing Y."/>
            <person name="Yang L."/>
            <person name="Yao Z."/>
            <person name="Ying F."/>
            <person name="Zhai J."/>
            <person name="Zhou L."/>
            <person name="Zuber A."/>
            <person name="Denarie J."/>
            <person name="Dixon R.A."/>
            <person name="May G.D."/>
            <person name="Schwartz D.C."/>
            <person name="Rogers J."/>
            <person name="Quetier F."/>
            <person name="Town C.D."/>
            <person name="Roe B.A."/>
        </authorList>
    </citation>
    <scope>NUCLEOTIDE SEQUENCE [LARGE SCALE GENOMIC DNA]</scope>
    <source>
        <strain evidence="2">A17</strain>
        <strain evidence="5 6">cv. Jemalong A17</strain>
    </source>
</reference>
<reference evidence="3" key="2">
    <citation type="submission" date="2012-05" db="EMBL/GenBank/DDBJ databases">
        <authorList>
            <person name="Krishnakumar V."/>
            <person name="Cheung F."/>
            <person name="Xiao Y."/>
            <person name="Chan A."/>
            <person name="Moskal W.A."/>
            <person name="Town C.D."/>
        </authorList>
    </citation>
    <scope>NUCLEOTIDE SEQUENCE</scope>
</reference>
<dbReference type="HOGENOM" id="CLU_113883_0_0_1"/>
<dbReference type="EMBL" id="BT145035">
    <property type="protein sequence ID" value="AFK44829.1"/>
    <property type="molecule type" value="mRNA"/>
</dbReference>
<feature type="transmembrane region" description="Helical" evidence="1">
    <location>
        <begin position="12"/>
        <end position="34"/>
    </location>
</feature>
<sequence>MNMLENSPLDTLAFNYLSFDFFNHLWTWLAVIFWRIPTPKPELLPPSHDTSSDKPHLGLEVLEPRHDYACPARVPSNSVVEDDDGVTKGKMKFTLYYYDHEDEDDIDRECKESVETLKKITEELWEEKEGRLGWWESWENLLRTRTGENEGGWYTCQDLTVINGNVVRFWDEEFEFASFANGGIK</sequence>
<dbReference type="OMA" id="CWEKREM"/>
<name>G7JS65_MEDTR</name>
<dbReference type="PANTHER" id="PTHR36369">
    <property type="entry name" value="TRANSMEMBRANE PROTEIN"/>
    <property type="match status" value="1"/>
</dbReference>
<gene>
    <name evidence="5" type="primary">11428331</name>
    <name evidence="2" type="ordered locus">MTR_4g124850</name>
    <name evidence="4" type="ORF">MtrunA17_Chr4g0070141</name>
</gene>
<dbReference type="Proteomes" id="UP000002051">
    <property type="component" value="Chromosome 4"/>
</dbReference>
<dbReference type="AlphaFoldDB" id="G7JS65"/>
<evidence type="ECO:0000313" key="6">
    <source>
        <dbReference type="Proteomes" id="UP000002051"/>
    </source>
</evidence>
<dbReference type="PANTHER" id="PTHR36369:SF7">
    <property type="entry name" value="PROTEIN, PUTATIVE-RELATED"/>
    <property type="match status" value="1"/>
</dbReference>
<keyword evidence="1" id="KW-0472">Membrane</keyword>
<dbReference type="EMBL" id="CM001220">
    <property type="protein sequence ID" value="AES92163.1"/>
    <property type="molecule type" value="Genomic_DNA"/>
</dbReference>
<evidence type="ECO:0000313" key="4">
    <source>
        <dbReference type="EMBL" id="RHN64536.1"/>
    </source>
</evidence>